<feature type="transmembrane region" description="Helical" evidence="1">
    <location>
        <begin position="212"/>
        <end position="233"/>
    </location>
</feature>
<keyword evidence="5" id="KW-1185">Reference proteome</keyword>
<dbReference type="Proteomes" id="UP000295506">
    <property type="component" value="Unassembled WGS sequence"/>
</dbReference>
<dbReference type="GO" id="GO:0017004">
    <property type="term" value="P:cytochrome complex assembly"/>
    <property type="evidence" value="ECO:0007669"/>
    <property type="project" value="InterPro"/>
</dbReference>
<evidence type="ECO:0000259" key="2">
    <source>
        <dbReference type="Pfam" id="PF01578"/>
    </source>
</evidence>
<feature type="transmembrane region" description="Helical" evidence="1">
    <location>
        <begin position="36"/>
        <end position="56"/>
    </location>
</feature>
<dbReference type="EMBL" id="CP014206">
    <property type="protein sequence ID" value="AMK11781.1"/>
    <property type="molecule type" value="Genomic_DNA"/>
</dbReference>
<evidence type="ECO:0000256" key="1">
    <source>
        <dbReference type="SAM" id="Phobius"/>
    </source>
</evidence>
<accession>A0A126QPC4</accession>
<gene>
    <name evidence="3" type="ORF">AWY79_11975</name>
    <name evidence="4" type="ORF">EDC59_106133</name>
</gene>
<evidence type="ECO:0000313" key="4">
    <source>
        <dbReference type="EMBL" id="TDT88320.1"/>
    </source>
</evidence>
<dbReference type="Proteomes" id="UP000055611">
    <property type="component" value="Chromosome"/>
</dbReference>
<proteinExistence type="predicted"/>
<protein>
    <submittedName>
        <fullName evidence="4">ABC-type uncharacterized transport system permease subunit</fullName>
    </submittedName>
    <submittedName>
        <fullName evidence="3">Cytochrome C assembly protein</fullName>
    </submittedName>
</protein>
<feature type="transmembrane region" description="Helical" evidence="1">
    <location>
        <begin position="184"/>
        <end position="206"/>
    </location>
</feature>
<dbReference type="OrthoDB" id="9814290at2"/>
<dbReference type="EMBL" id="SOBK01000006">
    <property type="protein sequence ID" value="TDT88320.1"/>
    <property type="molecule type" value="Genomic_DNA"/>
</dbReference>
<feature type="transmembrane region" description="Helical" evidence="1">
    <location>
        <begin position="68"/>
        <end position="86"/>
    </location>
</feature>
<evidence type="ECO:0000313" key="3">
    <source>
        <dbReference type="EMBL" id="AMK11781.1"/>
    </source>
</evidence>
<feature type="transmembrane region" description="Helical" evidence="1">
    <location>
        <begin position="124"/>
        <end position="154"/>
    </location>
</feature>
<dbReference type="KEGG" id="dej:AWY79_11975"/>
<keyword evidence="1" id="KW-0472">Membrane</keyword>
<evidence type="ECO:0000313" key="5">
    <source>
        <dbReference type="Proteomes" id="UP000055611"/>
    </source>
</evidence>
<keyword evidence="1" id="KW-0812">Transmembrane</keyword>
<evidence type="ECO:0000313" key="6">
    <source>
        <dbReference type="Proteomes" id="UP000295506"/>
    </source>
</evidence>
<feature type="transmembrane region" description="Helical" evidence="1">
    <location>
        <begin position="245"/>
        <end position="265"/>
    </location>
</feature>
<feature type="transmembrane region" description="Helical" evidence="1">
    <location>
        <begin position="6"/>
        <end position="24"/>
    </location>
</feature>
<sequence>MGLFDTLHVLIIILYGLGTVLFLTGVSVDNPRLKRMAIWMAVLGFAFNTLDLGLTLNHTPGALSAGNIYFNIIGWSALALYFFLWWRLKLEYLAITALPFALLLFIASLALGGIRVVWPPHLTALFFGLHIGSLVLTLVALLMALGAGIAFLYYNRKLKTKAGLAAMGGQTVPSLDKFDSVNRWAVFLGFPLYTLGLFSSFSWYIIAPFKPFAWDIVKIGSLAVWFLFAFLFHQRVVLGWRGRKPAILAIWVFAGMCVSLIHHAITFRAMP</sequence>
<dbReference type="RefSeq" id="WP_066804149.1">
    <property type="nucleotide sequence ID" value="NZ_CP014206.1"/>
</dbReference>
<dbReference type="AlphaFoldDB" id="A0A126QPC4"/>
<dbReference type="Pfam" id="PF01578">
    <property type="entry name" value="Cytochrom_C_asm"/>
    <property type="match status" value="1"/>
</dbReference>
<dbReference type="GO" id="GO:0020037">
    <property type="term" value="F:heme binding"/>
    <property type="evidence" value="ECO:0007669"/>
    <property type="project" value="InterPro"/>
</dbReference>
<keyword evidence="1" id="KW-1133">Transmembrane helix</keyword>
<organism evidence="4 6">
    <name type="scientific">Pseudodesulfovibrio indicus</name>
    <dbReference type="NCBI Taxonomy" id="1716143"/>
    <lineage>
        <taxon>Bacteria</taxon>
        <taxon>Pseudomonadati</taxon>
        <taxon>Thermodesulfobacteriota</taxon>
        <taxon>Desulfovibrionia</taxon>
        <taxon>Desulfovibrionales</taxon>
        <taxon>Desulfovibrionaceae</taxon>
    </lineage>
</organism>
<reference evidence="4 6" key="2">
    <citation type="submission" date="2019-03" db="EMBL/GenBank/DDBJ databases">
        <title>Genomic Encyclopedia of Type Strains, Phase IV (KMG-IV): sequencing the most valuable type-strain genomes for metagenomic binning, comparative biology and taxonomic classification.</title>
        <authorList>
            <person name="Goeker M."/>
        </authorList>
    </citation>
    <scope>NUCLEOTIDE SEQUENCE [LARGE SCALE GENOMIC DNA]</scope>
    <source>
        <strain evidence="4 6">DSM 101483</strain>
    </source>
</reference>
<feature type="domain" description="Cytochrome c assembly protein" evidence="2">
    <location>
        <begin position="74"/>
        <end position="261"/>
    </location>
</feature>
<reference evidence="3 5" key="1">
    <citation type="journal article" date="2016" name="Front. Microbiol.">
        <title>Genome Sequence of the Piezophilic, Mesophilic Sulfate-Reducing Bacterium Desulfovibrio indicus J2T.</title>
        <authorList>
            <person name="Cao J."/>
            <person name="Maignien L."/>
            <person name="Shao Z."/>
            <person name="Alain K."/>
            <person name="Jebbar M."/>
        </authorList>
    </citation>
    <scope>NUCLEOTIDE SEQUENCE [LARGE SCALE GENOMIC DNA]</scope>
    <source>
        <strain evidence="3 5">J2</strain>
    </source>
</reference>
<name>A0A126QPC4_9BACT</name>
<dbReference type="InterPro" id="IPR002541">
    <property type="entry name" value="Cyt_c_assembly"/>
</dbReference>
<feature type="transmembrane region" description="Helical" evidence="1">
    <location>
        <begin position="93"/>
        <end position="118"/>
    </location>
</feature>